<name>A0ACC0CXL3_9PEZI</name>
<organism evidence="1 2">
    <name type="scientific">Hypoxylon rubiginosum</name>
    <dbReference type="NCBI Taxonomy" id="110542"/>
    <lineage>
        <taxon>Eukaryota</taxon>
        <taxon>Fungi</taxon>
        <taxon>Dikarya</taxon>
        <taxon>Ascomycota</taxon>
        <taxon>Pezizomycotina</taxon>
        <taxon>Sordariomycetes</taxon>
        <taxon>Xylariomycetidae</taxon>
        <taxon>Xylariales</taxon>
        <taxon>Hypoxylaceae</taxon>
        <taxon>Hypoxylon</taxon>
    </lineage>
</organism>
<evidence type="ECO:0000313" key="2">
    <source>
        <dbReference type="Proteomes" id="UP001497680"/>
    </source>
</evidence>
<accession>A0ACC0CXL3</accession>
<reference evidence="1 2" key="1">
    <citation type="journal article" date="2022" name="New Phytol.">
        <title>Ecological generalism drives hyperdiversity of secondary metabolite gene clusters in xylarialean endophytes.</title>
        <authorList>
            <person name="Franco M.E.E."/>
            <person name="Wisecaver J.H."/>
            <person name="Arnold A.E."/>
            <person name="Ju Y.M."/>
            <person name="Slot J.C."/>
            <person name="Ahrendt S."/>
            <person name="Moore L.P."/>
            <person name="Eastman K.E."/>
            <person name="Scott K."/>
            <person name="Konkel Z."/>
            <person name="Mondo S.J."/>
            <person name="Kuo A."/>
            <person name="Hayes R.D."/>
            <person name="Haridas S."/>
            <person name="Andreopoulos B."/>
            <person name="Riley R."/>
            <person name="LaButti K."/>
            <person name="Pangilinan J."/>
            <person name="Lipzen A."/>
            <person name="Amirebrahimi M."/>
            <person name="Yan J."/>
            <person name="Adam C."/>
            <person name="Keymanesh K."/>
            <person name="Ng V."/>
            <person name="Louie K."/>
            <person name="Northen T."/>
            <person name="Drula E."/>
            <person name="Henrissat B."/>
            <person name="Hsieh H.M."/>
            <person name="Youens-Clark K."/>
            <person name="Lutzoni F."/>
            <person name="Miadlikowska J."/>
            <person name="Eastwood D.C."/>
            <person name="Hamelin R.C."/>
            <person name="Grigoriev I.V."/>
            <person name="U'Ren J.M."/>
        </authorList>
    </citation>
    <scope>NUCLEOTIDE SEQUENCE [LARGE SCALE GENOMIC DNA]</scope>
    <source>
        <strain evidence="1 2">ER1909</strain>
    </source>
</reference>
<gene>
    <name evidence="1" type="ORF">F4821DRAFT_241353</name>
</gene>
<dbReference type="Proteomes" id="UP001497680">
    <property type="component" value="Unassembled WGS sequence"/>
</dbReference>
<protein>
    <submittedName>
        <fullName evidence="1">Uncharacterized protein</fullName>
    </submittedName>
</protein>
<evidence type="ECO:0000313" key="1">
    <source>
        <dbReference type="EMBL" id="KAI6085194.1"/>
    </source>
</evidence>
<keyword evidence="2" id="KW-1185">Reference proteome</keyword>
<dbReference type="EMBL" id="MU394328">
    <property type="protein sequence ID" value="KAI6085194.1"/>
    <property type="molecule type" value="Genomic_DNA"/>
</dbReference>
<proteinExistence type="predicted"/>
<comment type="caution">
    <text evidence="1">The sequence shown here is derived from an EMBL/GenBank/DDBJ whole genome shotgun (WGS) entry which is preliminary data.</text>
</comment>
<sequence>MSEKHQADAIEPKGVHGTYIENGLDATEHVDLNANLEARIKNPLKGIPREKLMRDVEAFAEEKGLVEYIPLLRKGALVAQNPHEYEDIDGQETLDEAEKTTLRDEELHRWRMPARLFLTIATCSIGAAVQGWDQTGTNGANIFFPDYYGIGSDSTRDRFLVGLLNSGPYLGSAFIGCWLSDPINNWLGRRGVIFVSAHFCLWPVIGSAFCHTWPQQLACRLLMGIGMGVKASTVPIYAAENAPASIRGALVMSWQMWTAFGIFLGTAINLAVFYHPLNWRLMLGAPFIPAVPLLCLIYLCPESPRWLMKKNRYAEAWTSMNKLRNNPIQVARDIYYIHAQLSIEMEIMNRSNYVTRFTQLFTIPRVRRATIAAFTVMIAQQMCGINIIAFYSTTVFVESGFTQFNAMLCSFGFGAVNWLFAFPAFWTIDTFGRRSLLLFTFPNMMWTLLAAGLCTLMPESTARTGLVALFVFLFAAFYSPGEGPVPFTYSAEVFPLSHREVGMGFAVATCLFWASVLGMTFPFILDQLSTVGAFGLYAGFNFVAFWMIFFLVPETKQRTLEELDYVFAVPNRKFASYQVTKATPFFFKKYVLFQRSATLAPLYHKDDDEPVAPGSRMHGDKALS</sequence>